<evidence type="ECO:0000256" key="3">
    <source>
        <dbReference type="ARBA" id="ARBA00023125"/>
    </source>
</evidence>
<dbReference type="RefSeq" id="WP_395126408.1">
    <property type="nucleotide sequence ID" value="NZ_JBIMSN010000006.1"/>
</dbReference>
<dbReference type="Pfam" id="PF01420">
    <property type="entry name" value="Methylase_S"/>
    <property type="match status" value="1"/>
</dbReference>
<protein>
    <submittedName>
        <fullName evidence="5">Restriction endonuclease subunit S</fullName>
        <ecNumber evidence="5">3.1.21.-</ecNumber>
    </submittedName>
</protein>
<accession>A0ABW7JX49</accession>
<dbReference type="Proteomes" id="UP001609176">
    <property type="component" value="Unassembled WGS sequence"/>
</dbReference>
<dbReference type="Proteomes" id="UP001609219">
    <property type="component" value="Unassembled WGS sequence"/>
</dbReference>
<dbReference type="InterPro" id="IPR044946">
    <property type="entry name" value="Restrct_endonuc_typeI_TRD_sf"/>
</dbReference>
<evidence type="ECO:0000256" key="1">
    <source>
        <dbReference type="ARBA" id="ARBA00010923"/>
    </source>
</evidence>
<gene>
    <name evidence="6" type="ORF">ACHIPV_27825</name>
    <name evidence="5" type="ORF">ACHIRB_01725</name>
</gene>
<keyword evidence="5" id="KW-0255">Endonuclease</keyword>
<evidence type="ECO:0000259" key="4">
    <source>
        <dbReference type="Pfam" id="PF01420"/>
    </source>
</evidence>
<dbReference type="SUPFAM" id="SSF116734">
    <property type="entry name" value="DNA methylase specificity domain"/>
    <property type="match status" value="1"/>
</dbReference>
<evidence type="ECO:0000313" key="6">
    <source>
        <dbReference type="EMBL" id="MFH5245653.1"/>
    </source>
</evidence>
<dbReference type="GO" id="GO:0016787">
    <property type="term" value="F:hydrolase activity"/>
    <property type="evidence" value="ECO:0007669"/>
    <property type="project" value="UniProtKB-KW"/>
</dbReference>
<keyword evidence="5" id="KW-0378">Hydrolase</keyword>
<dbReference type="EMBL" id="JBIMSP010000088">
    <property type="protein sequence ID" value="MFH5245653.1"/>
    <property type="molecule type" value="Genomic_DNA"/>
</dbReference>
<comment type="similarity">
    <text evidence="1">Belongs to the type-I restriction system S methylase family.</text>
</comment>
<reference evidence="7 8" key="1">
    <citation type="submission" date="2024-10" db="EMBL/GenBank/DDBJ databases">
        <authorList>
            <person name="Riesco R."/>
        </authorList>
    </citation>
    <scope>NUCLEOTIDE SEQUENCE [LARGE SCALE GENOMIC DNA]</scope>
    <source>
        <strain evidence="6 7">NCIMB 15448</strain>
        <strain evidence="5 8">NCIMB 15450</strain>
    </source>
</reference>
<comment type="caution">
    <text evidence="5">The sequence shown here is derived from an EMBL/GenBank/DDBJ whole genome shotgun (WGS) entry which is preliminary data.</text>
</comment>
<keyword evidence="2" id="KW-0680">Restriction system</keyword>
<dbReference type="InterPro" id="IPR000055">
    <property type="entry name" value="Restrct_endonuc_typeI_TRD"/>
</dbReference>
<keyword evidence="5" id="KW-0540">Nuclease</keyword>
<evidence type="ECO:0000256" key="2">
    <source>
        <dbReference type="ARBA" id="ARBA00022747"/>
    </source>
</evidence>
<proteinExistence type="inferred from homology"/>
<feature type="domain" description="Type I restriction modification DNA specificity" evidence="4">
    <location>
        <begin position="171"/>
        <end position="293"/>
    </location>
</feature>
<evidence type="ECO:0000313" key="8">
    <source>
        <dbReference type="Proteomes" id="UP001609219"/>
    </source>
</evidence>
<dbReference type="EC" id="3.1.21.-" evidence="5"/>
<dbReference type="EMBL" id="JBIMSN010000006">
    <property type="protein sequence ID" value="MFH5227309.1"/>
    <property type="molecule type" value="Genomic_DNA"/>
</dbReference>
<dbReference type="GO" id="GO:0004519">
    <property type="term" value="F:endonuclease activity"/>
    <property type="evidence" value="ECO:0007669"/>
    <property type="project" value="UniProtKB-KW"/>
</dbReference>
<organism evidence="5 8">
    <name type="scientific">Antrihabitans spumae</name>
    <dbReference type="NCBI Taxonomy" id="3373370"/>
    <lineage>
        <taxon>Bacteria</taxon>
        <taxon>Bacillati</taxon>
        <taxon>Actinomycetota</taxon>
        <taxon>Actinomycetes</taxon>
        <taxon>Mycobacteriales</taxon>
        <taxon>Nocardiaceae</taxon>
        <taxon>Antrihabitans</taxon>
    </lineage>
</organism>
<evidence type="ECO:0000313" key="7">
    <source>
        <dbReference type="Proteomes" id="UP001609176"/>
    </source>
</evidence>
<dbReference type="Gene3D" id="3.90.220.20">
    <property type="entry name" value="DNA methylase specificity domains"/>
    <property type="match status" value="1"/>
</dbReference>
<keyword evidence="8" id="KW-1185">Reference proteome</keyword>
<keyword evidence="3" id="KW-0238">DNA-binding</keyword>
<name>A0ABW7JX49_9NOCA</name>
<sequence>MSTVEDLFIIGRGHSLSLNKMRQVAEVHGVAFVSRTAKNNGVSAWVSPLEDVQPHPAGSLSVCLRSRNSTLATFVQPRRFYTAYHVATLTPRDPMTLAEKLWWARCIEENRYRLNFGRQANRTLSSLELPDVQPDWVRDSIVPTYEELGDSELVQDDLQRLMTSAAPISVSKIFQVGRGRTVLKREMRHGRTPYVGASGLNNGVTSWIDQKAQWLGGCVTIASNGDVGAAFYQSRDFCASSDVTILTPRFHAQPEDLLFIVTILRMEKFRWNYGRKWSSSKIAESTVLLPTDDRGDVNWYGIRKFISRYPIFSVIPFDGREDHDTTAAAMGRTSVRGV</sequence>
<evidence type="ECO:0000313" key="5">
    <source>
        <dbReference type="EMBL" id="MFH5227309.1"/>
    </source>
</evidence>